<reference evidence="6 7" key="1">
    <citation type="submission" date="2019-08" db="EMBL/GenBank/DDBJ databases">
        <authorList>
            <person name="Herpell B J."/>
        </authorList>
    </citation>
    <scope>NUCLEOTIDE SEQUENCE [LARGE SCALE GENOMIC DNA]</scope>
    <source>
        <strain evidence="7">Msb3</strain>
    </source>
</reference>
<dbReference type="RefSeq" id="WP_165185237.1">
    <property type="nucleotide sequence ID" value="NZ_LR699553.1"/>
</dbReference>
<comment type="similarity">
    <text evidence="1">Belongs to the LysR transcriptional regulatory family.</text>
</comment>
<dbReference type="Proteomes" id="UP000325811">
    <property type="component" value="Chromosome I"/>
</dbReference>
<evidence type="ECO:0000256" key="3">
    <source>
        <dbReference type="ARBA" id="ARBA00023125"/>
    </source>
</evidence>
<dbReference type="Gene3D" id="1.10.10.10">
    <property type="entry name" value="Winged helix-like DNA-binding domain superfamily/Winged helix DNA-binding domain"/>
    <property type="match status" value="1"/>
</dbReference>
<evidence type="ECO:0000256" key="4">
    <source>
        <dbReference type="ARBA" id="ARBA00023163"/>
    </source>
</evidence>
<name>A0A5Q4ZJF1_9BURK</name>
<dbReference type="GO" id="GO:0003677">
    <property type="term" value="F:DNA binding"/>
    <property type="evidence" value="ECO:0007669"/>
    <property type="project" value="UniProtKB-KW"/>
</dbReference>
<dbReference type="Pfam" id="PF03466">
    <property type="entry name" value="LysR_substrate"/>
    <property type="match status" value="1"/>
</dbReference>
<dbReference type="SUPFAM" id="SSF53850">
    <property type="entry name" value="Periplasmic binding protein-like II"/>
    <property type="match status" value="1"/>
</dbReference>
<sequence>MVDRADVSIPEITAFEAVAQTGSFTKAAEALGTGKSNVGKIVQRLEERLDTRLFQRTTRAVRLTEDGETYLQAVQLALGGLREAERELAARRNEVVGRVRLDLPASFGRLLFPTFATLRRRYPKLTLELAFSDKMSDPTADGWDIVVRIGELPTDSDMTVRKLCETRFGLYASPDYLAGRGMVHAVGDLSSHDAVLFRGTSGRLRPWALNENGRIRSVLPEPAIIVEDGQALIEALSNGLGVSQLLDRIAQPHVEAGRLQHVLPGADVDGLPVHAIIPLGQKMATKTRAVLNQLAEDLQHDTR</sequence>
<dbReference type="AlphaFoldDB" id="A0A5Q4ZJF1"/>
<dbReference type="EMBL" id="LR699553">
    <property type="protein sequence ID" value="VVD27538.1"/>
    <property type="molecule type" value="Genomic_DNA"/>
</dbReference>
<dbReference type="CDD" id="cd08422">
    <property type="entry name" value="PBP2_CrgA_like"/>
    <property type="match status" value="1"/>
</dbReference>
<dbReference type="Gene3D" id="3.40.190.290">
    <property type="match status" value="1"/>
</dbReference>
<keyword evidence="3" id="KW-0238">DNA-binding</keyword>
<dbReference type="InterPro" id="IPR005119">
    <property type="entry name" value="LysR_subst-bd"/>
</dbReference>
<dbReference type="GO" id="GO:0003700">
    <property type="term" value="F:DNA-binding transcription factor activity"/>
    <property type="evidence" value="ECO:0007669"/>
    <property type="project" value="InterPro"/>
</dbReference>
<dbReference type="Pfam" id="PF00126">
    <property type="entry name" value="HTH_1"/>
    <property type="match status" value="1"/>
</dbReference>
<proteinExistence type="inferred from homology"/>
<feature type="domain" description="HTH lysR-type" evidence="5">
    <location>
        <begin position="7"/>
        <end position="64"/>
    </location>
</feature>
<dbReference type="PANTHER" id="PTHR30537:SF5">
    <property type="entry name" value="HTH-TYPE TRANSCRIPTIONAL ACTIVATOR TTDR-RELATED"/>
    <property type="match status" value="1"/>
</dbReference>
<dbReference type="FunFam" id="1.10.10.10:FF:000001">
    <property type="entry name" value="LysR family transcriptional regulator"/>
    <property type="match status" value="1"/>
</dbReference>
<evidence type="ECO:0000259" key="5">
    <source>
        <dbReference type="PROSITE" id="PS50931"/>
    </source>
</evidence>
<dbReference type="InterPro" id="IPR036388">
    <property type="entry name" value="WH-like_DNA-bd_sf"/>
</dbReference>
<evidence type="ECO:0000256" key="1">
    <source>
        <dbReference type="ARBA" id="ARBA00009437"/>
    </source>
</evidence>
<protein>
    <submittedName>
        <fullName evidence="6">LysR family transcriptional regulator</fullName>
    </submittedName>
</protein>
<accession>A0A5Q4ZJF1</accession>
<keyword evidence="7" id="KW-1185">Reference proteome</keyword>
<dbReference type="SUPFAM" id="SSF46785">
    <property type="entry name" value="Winged helix' DNA-binding domain"/>
    <property type="match status" value="1"/>
</dbReference>
<gene>
    <name evidence="6" type="ORF">PDMSB3_1076</name>
</gene>
<dbReference type="InterPro" id="IPR036390">
    <property type="entry name" value="WH_DNA-bd_sf"/>
</dbReference>
<evidence type="ECO:0000313" key="7">
    <source>
        <dbReference type="Proteomes" id="UP000325811"/>
    </source>
</evidence>
<organism evidence="6 7">
    <name type="scientific">Paraburkholderia dioscoreae</name>
    <dbReference type="NCBI Taxonomy" id="2604047"/>
    <lineage>
        <taxon>Bacteria</taxon>
        <taxon>Pseudomonadati</taxon>
        <taxon>Pseudomonadota</taxon>
        <taxon>Betaproteobacteria</taxon>
        <taxon>Burkholderiales</taxon>
        <taxon>Burkholderiaceae</taxon>
        <taxon>Paraburkholderia</taxon>
    </lineage>
</organism>
<keyword evidence="2" id="KW-0805">Transcription regulation</keyword>
<dbReference type="InterPro" id="IPR000847">
    <property type="entry name" value="LysR_HTH_N"/>
</dbReference>
<dbReference type="KEGG" id="pdio:PDMSB3_1076"/>
<dbReference type="InterPro" id="IPR058163">
    <property type="entry name" value="LysR-type_TF_proteobact-type"/>
</dbReference>
<dbReference type="PROSITE" id="PS50931">
    <property type="entry name" value="HTH_LYSR"/>
    <property type="match status" value="1"/>
</dbReference>
<dbReference type="PANTHER" id="PTHR30537">
    <property type="entry name" value="HTH-TYPE TRANSCRIPTIONAL REGULATOR"/>
    <property type="match status" value="1"/>
</dbReference>
<evidence type="ECO:0000256" key="2">
    <source>
        <dbReference type="ARBA" id="ARBA00023015"/>
    </source>
</evidence>
<evidence type="ECO:0000313" key="6">
    <source>
        <dbReference type="EMBL" id="VVD27538.1"/>
    </source>
</evidence>
<keyword evidence="4" id="KW-0804">Transcription</keyword>